<feature type="region of interest" description="Disordered" evidence="1">
    <location>
        <begin position="190"/>
        <end position="214"/>
    </location>
</feature>
<proteinExistence type="predicted"/>
<name>A0A7S2I460_9EUKA</name>
<feature type="compositionally biased region" description="Low complexity" evidence="1">
    <location>
        <begin position="194"/>
        <end position="214"/>
    </location>
</feature>
<evidence type="ECO:0000256" key="1">
    <source>
        <dbReference type="SAM" id="MobiDB-lite"/>
    </source>
</evidence>
<organism evidence="2">
    <name type="scientific">Haptolina brevifila</name>
    <dbReference type="NCBI Taxonomy" id="156173"/>
    <lineage>
        <taxon>Eukaryota</taxon>
        <taxon>Haptista</taxon>
        <taxon>Haptophyta</taxon>
        <taxon>Prymnesiophyceae</taxon>
        <taxon>Prymnesiales</taxon>
        <taxon>Prymnesiaceae</taxon>
        <taxon>Haptolina</taxon>
    </lineage>
</organism>
<dbReference type="EMBL" id="HBGU01057227">
    <property type="protein sequence ID" value="CAD9508517.1"/>
    <property type="molecule type" value="Transcribed_RNA"/>
</dbReference>
<reference evidence="2" key="1">
    <citation type="submission" date="2021-01" db="EMBL/GenBank/DDBJ databases">
        <authorList>
            <person name="Corre E."/>
            <person name="Pelletier E."/>
            <person name="Niang G."/>
            <person name="Scheremetjew M."/>
            <person name="Finn R."/>
            <person name="Kale V."/>
            <person name="Holt S."/>
            <person name="Cochrane G."/>
            <person name="Meng A."/>
            <person name="Brown T."/>
            <person name="Cohen L."/>
        </authorList>
    </citation>
    <scope>NUCLEOTIDE SEQUENCE</scope>
    <source>
        <strain evidence="2">UTEX LB 985</strain>
    </source>
</reference>
<sequence length="214" mass="23398">MTDPERSVASRFASSVDTFSKAGLVYEDHHFKTADGKYERSPPSKLKGMYDYLPHDPASGSPKHVPAKLVLKGDSPEVQNNQLKDQAHCLGVYAKVPNRDVNGSPIWKHVDSDLCIASADVDGEKGWVICQFTTLGVKDNRCMQLVGPELFTSKGNNWEAWISKTWTSVPNVKVRPSYHGWGMEVTGVVSNTESSVSPPRSGSPSRRPKSPASG</sequence>
<dbReference type="AlphaFoldDB" id="A0A7S2I460"/>
<evidence type="ECO:0000313" key="2">
    <source>
        <dbReference type="EMBL" id="CAD9508517.1"/>
    </source>
</evidence>
<gene>
    <name evidence="2" type="ORF">CBRE1094_LOCUS31127</name>
</gene>
<accession>A0A7S2I460</accession>
<protein>
    <submittedName>
        <fullName evidence="2">Uncharacterized protein</fullName>
    </submittedName>
</protein>